<dbReference type="Proteomes" id="UP001152799">
    <property type="component" value="Chromosome 2"/>
</dbReference>
<dbReference type="SMART" id="SM00355">
    <property type="entry name" value="ZnF_C2H2"/>
    <property type="match status" value="8"/>
</dbReference>
<keyword evidence="4" id="KW-0862">Zinc</keyword>
<dbReference type="Gene3D" id="3.30.160.60">
    <property type="entry name" value="Classic Zinc Finger"/>
    <property type="match status" value="1"/>
</dbReference>
<feature type="domain" description="C2H2-type" evidence="6">
    <location>
        <begin position="79"/>
        <end position="108"/>
    </location>
</feature>
<keyword evidence="2" id="KW-0677">Repeat</keyword>
<dbReference type="AlphaFoldDB" id="A0A9N9QHL6"/>
<evidence type="ECO:0000256" key="5">
    <source>
        <dbReference type="PROSITE-ProRule" id="PRU00042"/>
    </source>
</evidence>
<accession>A0A9N9QHL6</accession>
<dbReference type="PROSITE" id="PS50157">
    <property type="entry name" value="ZINC_FINGER_C2H2_2"/>
    <property type="match status" value="1"/>
</dbReference>
<name>A0A9N9QHL6_9CUCU</name>
<dbReference type="EMBL" id="OU892278">
    <property type="protein sequence ID" value="CAG9765412.1"/>
    <property type="molecule type" value="Genomic_DNA"/>
</dbReference>
<evidence type="ECO:0000313" key="8">
    <source>
        <dbReference type="Proteomes" id="UP001152799"/>
    </source>
</evidence>
<organism evidence="7 8">
    <name type="scientific">Ceutorhynchus assimilis</name>
    <name type="common">cabbage seed weevil</name>
    <dbReference type="NCBI Taxonomy" id="467358"/>
    <lineage>
        <taxon>Eukaryota</taxon>
        <taxon>Metazoa</taxon>
        <taxon>Ecdysozoa</taxon>
        <taxon>Arthropoda</taxon>
        <taxon>Hexapoda</taxon>
        <taxon>Insecta</taxon>
        <taxon>Pterygota</taxon>
        <taxon>Neoptera</taxon>
        <taxon>Endopterygota</taxon>
        <taxon>Coleoptera</taxon>
        <taxon>Polyphaga</taxon>
        <taxon>Cucujiformia</taxon>
        <taxon>Curculionidae</taxon>
        <taxon>Ceutorhynchinae</taxon>
        <taxon>Ceutorhynchus</taxon>
    </lineage>
</organism>
<protein>
    <recommendedName>
        <fullName evidence="6">C2H2-type domain-containing protein</fullName>
    </recommendedName>
</protein>
<evidence type="ECO:0000259" key="6">
    <source>
        <dbReference type="PROSITE" id="PS50157"/>
    </source>
</evidence>
<evidence type="ECO:0000256" key="4">
    <source>
        <dbReference type="ARBA" id="ARBA00022833"/>
    </source>
</evidence>
<evidence type="ECO:0000313" key="7">
    <source>
        <dbReference type="EMBL" id="CAG9765412.1"/>
    </source>
</evidence>
<evidence type="ECO:0000256" key="2">
    <source>
        <dbReference type="ARBA" id="ARBA00022737"/>
    </source>
</evidence>
<keyword evidence="8" id="KW-1185">Reference proteome</keyword>
<gene>
    <name evidence="7" type="ORF">CEUTPL_LOCUS6018</name>
</gene>
<evidence type="ECO:0000256" key="3">
    <source>
        <dbReference type="ARBA" id="ARBA00022771"/>
    </source>
</evidence>
<dbReference type="PANTHER" id="PTHR24379">
    <property type="entry name" value="KRAB AND ZINC FINGER DOMAIN-CONTAINING"/>
    <property type="match status" value="1"/>
</dbReference>
<dbReference type="PANTHER" id="PTHR24379:SF121">
    <property type="entry name" value="C2H2-TYPE DOMAIN-CONTAINING PROTEIN"/>
    <property type="match status" value="1"/>
</dbReference>
<keyword evidence="3 5" id="KW-0863">Zinc-finger</keyword>
<dbReference type="InterPro" id="IPR013087">
    <property type="entry name" value="Znf_C2H2_type"/>
</dbReference>
<dbReference type="GO" id="GO:0008270">
    <property type="term" value="F:zinc ion binding"/>
    <property type="evidence" value="ECO:0007669"/>
    <property type="project" value="UniProtKB-KW"/>
</dbReference>
<reference evidence="7" key="1">
    <citation type="submission" date="2022-01" db="EMBL/GenBank/DDBJ databases">
        <authorList>
            <person name="King R."/>
        </authorList>
    </citation>
    <scope>NUCLEOTIDE SEQUENCE</scope>
</reference>
<evidence type="ECO:0000256" key="1">
    <source>
        <dbReference type="ARBA" id="ARBA00022723"/>
    </source>
</evidence>
<proteinExistence type="predicted"/>
<keyword evidence="1" id="KW-0479">Metal-binding</keyword>
<sequence length="407" mass="47717">MSNYNTMHLYNSDLPYKLHKCNLCDFNTLYKAEFQLHLIKTHGFKVRSLEEGEPSKINSYGFGDKFKRKPQERNEAGEYECPNGCGEAFVRLRRLDYHLERCSKGRMSCQLCSFKTENMNQLQMHFIEQHNLLCEPVDEPDFEQVLNNTPYILKRIRVYDELPEKEKSSSRRRNEQLFPCMRKMSSNAPKPGPSCTLCTYKSSNEPDFNRHLLRAHRLVLKSAKHTIDYNLRNKMPREQTPHKFTCKRCEKTFPVAHRLRDHNIVCKQKFNTIVMERLKNGQLTCLFCSDCFNSKEQLDYHLETCSKPQVIRCQLCPFECPVSQMTNLQTHIWNKHNLICKPVREADFLQAVNCTPYTLERVPVLDALPAMSQADAKKLLKCWKCQMSFPTAELLAKHSKLKKCNVD</sequence>